<dbReference type="InterPro" id="IPR025738">
    <property type="entry name" value="BatD"/>
</dbReference>
<dbReference type="Proteomes" id="UP000824014">
    <property type="component" value="Unassembled WGS sequence"/>
</dbReference>
<feature type="chain" id="PRO_5039481554" evidence="2">
    <location>
        <begin position="25"/>
        <end position="612"/>
    </location>
</feature>
<dbReference type="EMBL" id="DXCC01000014">
    <property type="protein sequence ID" value="HIZ15122.1"/>
    <property type="molecule type" value="Genomic_DNA"/>
</dbReference>
<dbReference type="Pfam" id="PF13584">
    <property type="entry name" value="BatD"/>
    <property type="match status" value="2"/>
</dbReference>
<keyword evidence="1" id="KW-0472">Membrane</keyword>
<evidence type="ECO:0000256" key="1">
    <source>
        <dbReference type="SAM" id="Phobius"/>
    </source>
</evidence>
<keyword evidence="1" id="KW-0812">Transmembrane</keyword>
<evidence type="ECO:0000313" key="4">
    <source>
        <dbReference type="Proteomes" id="UP000824014"/>
    </source>
</evidence>
<reference evidence="3" key="1">
    <citation type="journal article" date="2021" name="PeerJ">
        <title>Extensive microbial diversity within the chicken gut microbiome revealed by metagenomics and culture.</title>
        <authorList>
            <person name="Gilroy R."/>
            <person name="Ravi A."/>
            <person name="Getino M."/>
            <person name="Pursley I."/>
            <person name="Horton D.L."/>
            <person name="Alikhan N.F."/>
            <person name="Baker D."/>
            <person name="Gharbi K."/>
            <person name="Hall N."/>
            <person name="Watson M."/>
            <person name="Adriaenssens E.M."/>
            <person name="Foster-Nyarko E."/>
            <person name="Jarju S."/>
            <person name="Secka A."/>
            <person name="Antonio M."/>
            <person name="Oren A."/>
            <person name="Chaudhuri R.R."/>
            <person name="La Ragione R."/>
            <person name="Hildebrand F."/>
            <person name="Pallen M.J."/>
        </authorList>
    </citation>
    <scope>NUCLEOTIDE SEQUENCE</scope>
    <source>
        <strain evidence="3">ChiHjej11B10-19426</strain>
    </source>
</reference>
<proteinExistence type="predicted"/>
<dbReference type="PANTHER" id="PTHR40940:SF2">
    <property type="entry name" value="BATD"/>
    <property type="match status" value="1"/>
</dbReference>
<dbReference type="PANTHER" id="PTHR40940">
    <property type="entry name" value="PROTEIN BATD-RELATED"/>
    <property type="match status" value="1"/>
</dbReference>
<protein>
    <submittedName>
        <fullName evidence="3">BatD family protein</fullName>
    </submittedName>
</protein>
<comment type="caution">
    <text evidence="3">The sequence shown here is derived from an EMBL/GenBank/DDBJ whole genome shotgun (WGS) entry which is preliminary data.</text>
</comment>
<evidence type="ECO:0000313" key="3">
    <source>
        <dbReference type="EMBL" id="HIZ15122.1"/>
    </source>
</evidence>
<sequence length="612" mass="66930">MKGFLRRLAAVAAVLLLLPAAAEAQPVTFDVNAPRVVAVGEIFRVEYVADAEPEGFDAPAFEGVDVLAGPTLSTSKSISIVNGNMTKETRYTYTYVLQGNAEGEIELPAARITVKGKSYSAGPVRIQVLNETGSAGAGGASVPAAGSQSSERAVLAPDDIVVRAEVDKRTVYKGEPVRVTYKLYRRVPLNLENAKFPSYDGFWAQQLNVDGYAPQREELNGKIYDAHVIREDLLFPQQAGTLTIDPLELSVVAQIVMQSRRQSLIDDFFGGPNIQEVRRRVASKPVTITVRDLPAGAPASFSGAVGDFSLEAVNPTSQVAANSAFTLTLKLSGSGNLPQVQAPKLELPASFEQYNVKTTESLNNTAQGIYGYRQFEYPAIARVAGEYDLPPVEFTYFNPRQRTYETLRVPGGRLTVLPDSTNVAANGPVLGGVSKEEIQILGRDIRFIHLDDPHLRRSGRLFFASGWYFLGVALLLAAFAGAYVWLRKVLRDRSNSVLVKGKRANKVALLRFRAAERHMNDNNPRGFYEEMLKALWGYMGDKLNIPASNLTKENVRDELLKRGISAETAQRYIAIIGECEYAQYAPAVTGRMNELYTAGVEIVSKLEGIIGK</sequence>
<keyword evidence="2" id="KW-0732">Signal</keyword>
<reference evidence="3" key="2">
    <citation type="submission" date="2021-04" db="EMBL/GenBank/DDBJ databases">
        <authorList>
            <person name="Gilroy R."/>
        </authorList>
    </citation>
    <scope>NUCLEOTIDE SEQUENCE</scope>
    <source>
        <strain evidence="3">ChiHjej11B10-19426</strain>
    </source>
</reference>
<evidence type="ECO:0000256" key="2">
    <source>
        <dbReference type="SAM" id="SignalP"/>
    </source>
</evidence>
<name>A0A9D2IM08_9BACT</name>
<organism evidence="3 4">
    <name type="scientific">Candidatus Tidjanibacter faecipullorum</name>
    <dbReference type="NCBI Taxonomy" id="2838766"/>
    <lineage>
        <taxon>Bacteria</taxon>
        <taxon>Pseudomonadati</taxon>
        <taxon>Bacteroidota</taxon>
        <taxon>Bacteroidia</taxon>
        <taxon>Bacteroidales</taxon>
        <taxon>Rikenellaceae</taxon>
        <taxon>Tidjanibacter</taxon>
    </lineage>
</organism>
<feature type="signal peptide" evidence="2">
    <location>
        <begin position="1"/>
        <end position="24"/>
    </location>
</feature>
<dbReference type="AlphaFoldDB" id="A0A9D2IM08"/>
<accession>A0A9D2IM08</accession>
<gene>
    <name evidence="3" type="ORF">H9816_04360</name>
</gene>
<keyword evidence="1" id="KW-1133">Transmembrane helix</keyword>
<feature type="transmembrane region" description="Helical" evidence="1">
    <location>
        <begin position="466"/>
        <end position="486"/>
    </location>
</feature>